<reference evidence="2 3" key="1">
    <citation type="submission" date="2016-10" db="EMBL/GenBank/DDBJ databases">
        <authorList>
            <person name="de Groot N.N."/>
        </authorList>
    </citation>
    <scope>NUCLEOTIDE SEQUENCE [LARGE SCALE GENOMIC DNA]</scope>
    <source>
        <strain evidence="2 3">CGMCC 1.7054</strain>
    </source>
</reference>
<sequence>MVADRLFDYPAWDPQFNPIEHRASITGPPIDQGIYTVILWFGITALPLALVALAEETADLSAGAGRFTQGGADLRTAMAELVKLMRGLDESRLSAVAVLGAGPVGSPREAEQRVYERALVAAWREAEAIESLTVCERMRPATTARIEEPQAAVRQISVRESLVQDRAEALLRSARES</sequence>
<keyword evidence="1" id="KW-1133">Transmembrane helix</keyword>
<keyword evidence="3" id="KW-1185">Reference proteome</keyword>
<evidence type="ECO:0000256" key="1">
    <source>
        <dbReference type="SAM" id="Phobius"/>
    </source>
</evidence>
<keyword evidence="1" id="KW-0472">Membrane</keyword>
<keyword evidence="1" id="KW-0812">Transmembrane</keyword>
<organism evidence="2 3">
    <name type="scientific">Micrococcus terreus</name>
    <dbReference type="NCBI Taxonomy" id="574650"/>
    <lineage>
        <taxon>Bacteria</taxon>
        <taxon>Bacillati</taxon>
        <taxon>Actinomycetota</taxon>
        <taxon>Actinomycetes</taxon>
        <taxon>Micrococcales</taxon>
        <taxon>Micrococcaceae</taxon>
        <taxon>Micrococcus</taxon>
    </lineage>
</organism>
<dbReference type="EMBL" id="FPCG01000009">
    <property type="protein sequence ID" value="SFV23894.1"/>
    <property type="molecule type" value="Genomic_DNA"/>
</dbReference>
<dbReference type="Proteomes" id="UP000198881">
    <property type="component" value="Unassembled WGS sequence"/>
</dbReference>
<evidence type="ECO:0000313" key="3">
    <source>
        <dbReference type="Proteomes" id="UP000198881"/>
    </source>
</evidence>
<feature type="transmembrane region" description="Helical" evidence="1">
    <location>
        <begin position="34"/>
        <end position="54"/>
    </location>
</feature>
<dbReference type="STRING" id="574650.SAMN04487966_1094"/>
<protein>
    <submittedName>
        <fullName evidence="2">Uncharacterized protein</fullName>
    </submittedName>
</protein>
<evidence type="ECO:0000313" key="2">
    <source>
        <dbReference type="EMBL" id="SFV23894.1"/>
    </source>
</evidence>
<gene>
    <name evidence="2" type="ORF">SAMN04487966_1094</name>
</gene>
<name>A0A1I7MPQ2_9MICC</name>
<accession>A0A1I7MPQ2</accession>
<proteinExistence type="predicted"/>
<dbReference type="AlphaFoldDB" id="A0A1I7MPQ2"/>